<keyword evidence="3" id="KW-0808">Transferase</keyword>
<comment type="caution">
    <text evidence="3">The sequence shown here is derived from an EMBL/GenBank/DDBJ whole genome shotgun (WGS) entry which is preliminary data.</text>
</comment>
<dbReference type="Proteomes" id="UP000025171">
    <property type="component" value="Unassembled WGS sequence"/>
</dbReference>
<dbReference type="CDD" id="cd02440">
    <property type="entry name" value="AdoMet_MTases"/>
    <property type="match status" value="1"/>
</dbReference>
<feature type="domain" description="S-adenosylmethionine-dependent methyltransferase Rv2258c-like winged HTH" evidence="2">
    <location>
        <begin position="23"/>
        <end position="94"/>
    </location>
</feature>
<feature type="domain" description="Methyltransferase" evidence="1">
    <location>
        <begin position="173"/>
        <end position="292"/>
    </location>
</feature>
<dbReference type="InterPro" id="IPR029063">
    <property type="entry name" value="SAM-dependent_MTases_sf"/>
</dbReference>
<dbReference type="PANTHER" id="PTHR45128:SF2">
    <property type="entry name" value="METHYLTRANSFERASE DOMAIN-CONTAINING PROTEIN"/>
    <property type="match status" value="1"/>
</dbReference>
<keyword evidence="4" id="KW-1185">Reference proteome</keyword>
<dbReference type="Pfam" id="PF21320">
    <property type="entry name" value="WHD_Rv2258c"/>
    <property type="match status" value="1"/>
</dbReference>
<dbReference type="SUPFAM" id="SSF53335">
    <property type="entry name" value="S-adenosyl-L-methionine-dependent methyltransferases"/>
    <property type="match status" value="1"/>
</dbReference>
<dbReference type="Gene3D" id="3.40.50.150">
    <property type="entry name" value="Vaccinia Virus protein VP39"/>
    <property type="match status" value="1"/>
</dbReference>
<dbReference type="EMBL" id="ARYK01000001">
    <property type="protein sequence ID" value="KCZ93894.1"/>
    <property type="molecule type" value="Genomic_DNA"/>
</dbReference>
<reference evidence="3 4" key="1">
    <citation type="journal article" date="2014" name="Antonie Van Leeuwenhoek">
        <title>Hyphomonas beringensis sp. nov. and Hyphomonas chukchiensis sp. nov., isolated from surface seawater of the Bering Sea and Chukchi Sea.</title>
        <authorList>
            <person name="Li C."/>
            <person name="Lai Q."/>
            <person name="Li G."/>
            <person name="Dong C."/>
            <person name="Wang J."/>
            <person name="Liao Y."/>
            <person name="Shao Z."/>
        </authorList>
    </citation>
    <scope>NUCLEOTIDE SEQUENCE [LARGE SCALE GENOMIC DNA]</scope>
    <source>
        <strain evidence="3 4">MHS-2</strain>
    </source>
</reference>
<dbReference type="AlphaFoldDB" id="A0A059FT99"/>
<evidence type="ECO:0000259" key="2">
    <source>
        <dbReference type="Pfam" id="PF21320"/>
    </source>
</evidence>
<dbReference type="SUPFAM" id="SSF46785">
    <property type="entry name" value="Winged helix' DNA-binding domain"/>
    <property type="match status" value="1"/>
</dbReference>
<dbReference type="RefSeq" id="WP_206741787.1">
    <property type="nucleotide sequence ID" value="NZ_ARYK01000001.1"/>
</dbReference>
<evidence type="ECO:0000259" key="1">
    <source>
        <dbReference type="Pfam" id="PF13847"/>
    </source>
</evidence>
<dbReference type="PATRIC" id="fig|1280950.3.peg.186"/>
<evidence type="ECO:0000313" key="4">
    <source>
        <dbReference type="Proteomes" id="UP000025171"/>
    </source>
</evidence>
<gene>
    <name evidence="3" type="ORF">HJO_00925</name>
</gene>
<protein>
    <submittedName>
        <fullName evidence="3">Methylase</fullName>
    </submittedName>
</protein>
<keyword evidence="3" id="KW-0489">Methyltransferase</keyword>
<dbReference type="InterPro" id="IPR025714">
    <property type="entry name" value="Methyltranfer_dom"/>
</dbReference>
<evidence type="ECO:0000313" key="3">
    <source>
        <dbReference type="EMBL" id="KCZ93894.1"/>
    </source>
</evidence>
<dbReference type="InterPro" id="IPR036390">
    <property type="entry name" value="WH_DNA-bd_sf"/>
</dbReference>
<dbReference type="InterPro" id="IPR048711">
    <property type="entry name" value="WHD_Rv2258c"/>
</dbReference>
<organism evidence="3 4">
    <name type="scientific">Hyphomonas johnsonii MHS-2</name>
    <dbReference type="NCBI Taxonomy" id="1280950"/>
    <lineage>
        <taxon>Bacteria</taxon>
        <taxon>Pseudomonadati</taxon>
        <taxon>Pseudomonadota</taxon>
        <taxon>Alphaproteobacteria</taxon>
        <taxon>Hyphomonadales</taxon>
        <taxon>Hyphomonadaceae</taxon>
        <taxon>Hyphomonas</taxon>
    </lineage>
</organism>
<name>A0A059FT99_9PROT</name>
<dbReference type="PANTHER" id="PTHR45128">
    <property type="entry name" value="METHYLTRANSFERASE TYPE 11"/>
    <property type="match status" value="1"/>
</dbReference>
<dbReference type="GO" id="GO:0008168">
    <property type="term" value="F:methyltransferase activity"/>
    <property type="evidence" value="ECO:0007669"/>
    <property type="project" value="UniProtKB-KW"/>
</dbReference>
<dbReference type="InterPro" id="IPR053173">
    <property type="entry name" value="SAM-binding_MTase"/>
</dbReference>
<accession>A0A059FT99</accession>
<dbReference type="GO" id="GO:0032259">
    <property type="term" value="P:methylation"/>
    <property type="evidence" value="ECO:0007669"/>
    <property type="project" value="UniProtKB-KW"/>
</dbReference>
<proteinExistence type="predicted"/>
<sequence>MNPDMNQVEAFAGQVVTDVAAAMSGVMTSLGDKLGLYKAMADAGPLTSGALASKTGLHERYVREWLNNQVAGGYIIYQPQDGTYELPDAHALVLAVDGSPVFLVPALEVCASLWFDRDKIEDAFRSGDGIAWKDHHEGLFCGCEALFKPGYEASLVADWIGALDGVPARLAAGGKIADVGCGHGASAIILADAFPNSTVYGFDSHRESINIARQRASDAGLSGNLHFETALAKGYEERDFDLICFMDCLHDMGDPIGAARHACNALKPDGTLLLVEPAADDGVENNINPVSRLYYAASTGVCTPCSLSQEVREGLGAQAGPGRLADVLGEAGFSTVRVAARTPFNIILEARKG</sequence>
<dbReference type="STRING" id="1280950.HJO_00925"/>
<dbReference type="Pfam" id="PF13847">
    <property type="entry name" value="Methyltransf_31"/>
    <property type="match status" value="1"/>
</dbReference>
<dbReference type="eggNOG" id="COG2519">
    <property type="taxonomic scope" value="Bacteria"/>
</dbReference>